<accession>A0A1M7YIZ8</accession>
<evidence type="ECO:0000256" key="5">
    <source>
        <dbReference type="ARBA" id="ARBA00023239"/>
    </source>
</evidence>
<dbReference type="PANTHER" id="PTHR11482">
    <property type="entry name" value="ARGININE/DIAMINOPIMELATE/ORNITHINE DECARBOXYLASE"/>
    <property type="match status" value="1"/>
</dbReference>
<dbReference type="EMBL" id="FRFD01000011">
    <property type="protein sequence ID" value="SHO52508.1"/>
    <property type="molecule type" value="Genomic_DNA"/>
</dbReference>
<organism evidence="13 14">
    <name type="scientific">Anaerocolumna xylanovorans DSM 12503</name>
    <dbReference type="NCBI Taxonomy" id="1121345"/>
    <lineage>
        <taxon>Bacteria</taxon>
        <taxon>Bacillati</taxon>
        <taxon>Bacillota</taxon>
        <taxon>Clostridia</taxon>
        <taxon>Lachnospirales</taxon>
        <taxon>Lachnospiraceae</taxon>
        <taxon>Anaerocolumna</taxon>
    </lineage>
</organism>
<dbReference type="STRING" id="1121345.SAMN02745217_03683"/>
<dbReference type="SUPFAM" id="SSF51419">
    <property type="entry name" value="PLP-binding barrel"/>
    <property type="match status" value="1"/>
</dbReference>
<dbReference type="SUPFAM" id="SSF50621">
    <property type="entry name" value="Alanine racemase C-terminal domain-like"/>
    <property type="match status" value="1"/>
</dbReference>
<dbReference type="Pfam" id="PF02784">
    <property type="entry name" value="Orn_Arg_deC_N"/>
    <property type="match status" value="1"/>
</dbReference>
<dbReference type="GO" id="GO:0005737">
    <property type="term" value="C:cytoplasm"/>
    <property type="evidence" value="ECO:0007669"/>
    <property type="project" value="TreeGrafter"/>
</dbReference>
<evidence type="ECO:0000313" key="13">
    <source>
        <dbReference type="EMBL" id="SHO52508.1"/>
    </source>
</evidence>
<evidence type="ECO:0000256" key="1">
    <source>
        <dbReference type="ARBA" id="ARBA00001933"/>
    </source>
</evidence>
<feature type="domain" description="Orn/DAP/Arg decarboxylase 2 N-terminal" evidence="12">
    <location>
        <begin position="26"/>
        <end position="267"/>
    </location>
</feature>
<dbReference type="PANTHER" id="PTHR11482:SF6">
    <property type="entry name" value="ORNITHINE DECARBOXYLASE 1-RELATED"/>
    <property type="match status" value="1"/>
</dbReference>
<dbReference type="FunFam" id="3.20.20.10:FF:000008">
    <property type="entry name" value="Ornithine decarboxylase"/>
    <property type="match status" value="1"/>
</dbReference>
<evidence type="ECO:0000313" key="14">
    <source>
        <dbReference type="Proteomes" id="UP000184612"/>
    </source>
</evidence>
<dbReference type="EC" id="4.1.1.17" evidence="7"/>
<dbReference type="PRINTS" id="PR01179">
    <property type="entry name" value="ODADCRBXLASE"/>
</dbReference>
<keyword evidence="14" id="KW-1185">Reference proteome</keyword>
<evidence type="ECO:0000256" key="8">
    <source>
        <dbReference type="ARBA" id="ARBA00049127"/>
    </source>
</evidence>
<evidence type="ECO:0000256" key="9">
    <source>
        <dbReference type="PIRSR" id="PIRSR600183-50"/>
    </source>
</evidence>
<proteinExistence type="inferred from homology"/>
<feature type="active site" description="Proton donor" evidence="9">
    <location>
        <position position="334"/>
    </location>
</feature>
<dbReference type="Gene3D" id="3.20.20.10">
    <property type="entry name" value="Alanine racemase"/>
    <property type="match status" value="1"/>
</dbReference>
<evidence type="ECO:0000256" key="10">
    <source>
        <dbReference type="RuleBase" id="RU003737"/>
    </source>
</evidence>
<keyword evidence="5" id="KW-0456">Lyase</keyword>
<name>A0A1M7YIZ8_9FIRM</name>
<sequence>MIESRRMRAALAAAATNCVIFDLEGIHMQYDSLLRELPGVEIRFALKSCPVDEVLAALAGKGAGFDAASLNEIQQALRTGVPVERVHFGNTIKSDQQIAAAFRLGIQDFATDSLEDVEAIAEYAAGASVFCRLSTDGDGALWGLSRKFGCSGTDALAILQRAESRGLNAAGISVHVGSQQMKAKGWQRALSGMAETVRSLRAKGIILDYINLGGGLPALGYTDRSGRSLVPPLNDIFAAIRAGMQEIKRASGKDLHFIIEPGRYLVADQGAIKAQVIRMTTRQLPNGERQYWLYISCGKFSGLYETDALQFRLVFPSHAAATEYVPAMIAGPTCDSDDVFPHDNGLIYVPRDLASGDPVWILSCGAYSISYMTKGFNGFEPLLITTVHYQESSWRASMRYPMRQLLPESETRCLNGGLER</sequence>
<evidence type="ECO:0000259" key="12">
    <source>
        <dbReference type="Pfam" id="PF02784"/>
    </source>
</evidence>
<dbReference type="InterPro" id="IPR029066">
    <property type="entry name" value="PLP-binding_barrel"/>
</dbReference>
<dbReference type="InterPro" id="IPR022643">
    <property type="entry name" value="De-COase2_C"/>
</dbReference>
<reference evidence="13 14" key="1">
    <citation type="submission" date="2016-12" db="EMBL/GenBank/DDBJ databases">
        <authorList>
            <person name="Song W.-J."/>
            <person name="Kurnit D.M."/>
        </authorList>
    </citation>
    <scope>NUCLEOTIDE SEQUENCE [LARGE SCALE GENOMIC DNA]</scope>
    <source>
        <strain evidence="13 14">DSM 12503</strain>
    </source>
</reference>
<keyword evidence="3" id="KW-0210">Decarboxylase</keyword>
<dbReference type="Pfam" id="PF00278">
    <property type="entry name" value="Orn_DAP_Arg_deC"/>
    <property type="match status" value="1"/>
</dbReference>
<dbReference type="InterPro" id="IPR000183">
    <property type="entry name" value="Orn/DAP/Arg_de-COase"/>
</dbReference>
<dbReference type="PROSITE" id="PS00878">
    <property type="entry name" value="ODR_DC_2_1"/>
    <property type="match status" value="1"/>
</dbReference>
<gene>
    <name evidence="13" type="ORF">SAMN02745217_03683</name>
</gene>
<comment type="similarity">
    <text evidence="2 10">Belongs to the Orn/Lys/Arg decarboxylase class-II family.</text>
</comment>
<comment type="catalytic activity">
    <reaction evidence="8">
        <text>L-ornithine + H(+) = putrescine + CO2</text>
        <dbReference type="Rhea" id="RHEA:22964"/>
        <dbReference type="ChEBI" id="CHEBI:15378"/>
        <dbReference type="ChEBI" id="CHEBI:16526"/>
        <dbReference type="ChEBI" id="CHEBI:46911"/>
        <dbReference type="ChEBI" id="CHEBI:326268"/>
        <dbReference type="EC" id="4.1.1.17"/>
    </reaction>
</comment>
<evidence type="ECO:0000256" key="6">
    <source>
        <dbReference type="ARBA" id="ARBA00034115"/>
    </source>
</evidence>
<dbReference type="InterPro" id="IPR022644">
    <property type="entry name" value="De-COase2_N"/>
</dbReference>
<dbReference type="InterPro" id="IPR022653">
    <property type="entry name" value="De-COase2_pyr-phos_BS"/>
</dbReference>
<dbReference type="GO" id="GO:0004586">
    <property type="term" value="F:ornithine decarboxylase activity"/>
    <property type="evidence" value="ECO:0007669"/>
    <property type="project" value="UniProtKB-EC"/>
</dbReference>
<evidence type="ECO:0000256" key="3">
    <source>
        <dbReference type="ARBA" id="ARBA00022793"/>
    </source>
</evidence>
<keyword evidence="4 9" id="KW-0663">Pyridoxal phosphate</keyword>
<protein>
    <recommendedName>
        <fullName evidence="7">ornithine decarboxylase</fullName>
        <ecNumber evidence="7">4.1.1.17</ecNumber>
    </recommendedName>
</protein>
<dbReference type="OrthoDB" id="9802241at2"/>
<comment type="cofactor">
    <cofactor evidence="1 9">
        <name>pyridoxal 5'-phosphate</name>
        <dbReference type="ChEBI" id="CHEBI:597326"/>
    </cofactor>
</comment>
<dbReference type="CDD" id="cd00622">
    <property type="entry name" value="PLPDE_III_ODC"/>
    <property type="match status" value="1"/>
</dbReference>
<feature type="domain" description="Orn/DAP/Arg decarboxylase 2 C-terminal" evidence="11">
    <location>
        <begin position="274"/>
        <end position="365"/>
    </location>
</feature>
<dbReference type="GO" id="GO:0033387">
    <property type="term" value="P:putrescine biosynthetic process from arginine, via ornithine"/>
    <property type="evidence" value="ECO:0007669"/>
    <property type="project" value="TreeGrafter"/>
</dbReference>
<dbReference type="AlphaFoldDB" id="A0A1M7YIZ8"/>
<evidence type="ECO:0000259" key="11">
    <source>
        <dbReference type="Pfam" id="PF00278"/>
    </source>
</evidence>
<dbReference type="InterPro" id="IPR009006">
    <property type="entry name" value="Ala_racemase/Decarboxylase_C"/>
</dbReference>
<dbReference type="Proteomes" id="UP000184612">
    <property type="component" value="Unassembled WGS sequence"/>
</dbReference>
<comment type="pathway">
    <text evidence="6">Amine and polyamine biosynthesis; putrescine biosynthesis via L-ornithine pathway; putrescine from L-ornithine: step 1/1.</text>
</comment>
<evidence type="ECO:0000256" key="2">
    <source>
        <dbReference type="ARBA" id="ARBA00008872"/>
    </source>
</evidence>
<evidence type="ECO:0000256" key="4">
    <source>
        <dbReference type="ARBA" id="ARBA00022898"/>
    </source>
</evidence>
<dbReference type="InterPro" id="IPR002433">
    <property type="entry name" value="Orn_de-COase"/>
</dbReference>
<dbReference type="PRINTS" id="PR01182">
    <property type="entry name" value="ORNDCRBXLASE"/>
</dbReference>
<evidence type="ECO:0000256" key="7">
    <source>
        <dbReference type="ARBA" id="ARBA00034138"/>
    </source>
</evidence>
<dbReference type="Gene3D" id="2.40.37.10">
    <property type="entry name" value="Lyase, Ornithine Decarboxylase, Chain A, domain 1"/>
    <property type="match status" value="1"/>
</dbReference>
<dbReference type="RefSeq" id="WP_073590328.1">
    <property type="nucleotide sequence ID" value="NZ_FRFD01000011.1"/>
</dbReference>
<feature type="modified residue" description="N6-(pyridoxal phosphate)lysine" evidence="9">
    <location>
        <position position="47"/>
    </location>
</feature>